<dbReference type="OrthoDB" id="10327786at2759"/>
<protein>
    <submittedName>
        <fullName evidence="1">Uncharacterized protein</fullName>
    </submittedName>
</protein>
<reference evidence="1 2" key="1">
    <citation type="journal article" date="2017" name="Int. J. Parasitol.">
        <title>The genome of the protozoan parasite Cystoisospora suis and a reverse vaccinology approach to identify vaccine candidates.</title>
        <authorList>
            <person name="Palmieri N."/>
            <person name="Shrestha A."/>
            <person name="Ruttkowski B."/>
            <person name="Beck T."/>
            <person name="Vogl C."/>
            <person name="Tomley F."/>
            <person name="Blake D.P."/>
            <person name="Joachim A."/>
        </authorList>
    </citation>
    <scope>NUCLEOTIDE SEQUENCE [LARGE SCALE GENOMIC DNA]</scope>
    <source>
        <strain evidence="1 2">Wien I</strain>
    </source>
</reference>
<comment type="caution">
    <text evidence="1">The sequence shown here is derived from an EMBL/GenBank/DDBJ whole genome shotgun (WGS) entry which is preliminary data.</text>
</comment>
<keyword evidence="2" id="KW-1185">Reference proteome</keyword>
<accession>A0A2C6L6M6</accession>
<dbReference type="EMBL" id="MIGC01001318">
    <property type="protein sequence ID" value="PHJ23094.1"/>
    <property type="molecule type" value="Genomic_DNA"/>
</dbReference>
<gene>
    <name evidence="1" type="ORF">CSUI_003065</name>
</gene>
<dbReference type="GeneID" id="94426474"/>
<dbReference type="RefSeq" id="XP_067924771.1">
    <property type="nucleotide sequence ID" value="XM_068063263.1"/>
</dbReference>
<dbReference type="Proteomes" id="UP000221165">
    <property type="component" value="Unassembled WGS sequence"/>
</dbReference>
<dbReference type="AlphaFoldDB" id="A0A2C6L6M6"/>
<sequence>MQNGPVPQVLPAVEEKKLPVGTVNIYRSPQLIKPPARVEVKAGEEQDLESTKEPSDTEVFQHSVLEKQKEALRASGWFSRQVKSR</sequence>
<organism evidence="1 2">
    <name type="scientific">Cystoisospora suis</name>
    <dbReference type="NCBI Taxonomy" id="483139"/>
    <lineage>
        <taxon>Eukaryota</taxon>
        <taxon>Sar</taxon>
        <taxon>Alveolata</taxon>
        <taxon>Apicomplexa</taxon>
        <taxon>Conoidasida</taxon>
        <taxon>Coccidia</taxon>
        <taxon>Eucoccidiorida</taxon>
        <taxon>Eimeriorina</taxon>
        <taxon>Sarcocystidae</taxon>
        <taxon>Cystoisospora</taxon>
    </lineage>
</organism>
<evidence type="ECO:0000313" key="1">
    <source>
        <dbReference type="EMBL" id="PHJ23094.1"/>
    </source>
</evidence>
<proteinExistence type="predicted"/>
<name>A0A2C6L6M6_9APIC</name>
<dbReference type="VEuPathDB" id="ToxoDB:CSUI_003065"/>
<evidence type="ECO:0000313" key="2">
    <source>
        <dbReference type="Proteomes" id="UP000221165"/>
    </source>
</evidence>